<dbReference type="GO" id="GO:0005794">
    <property type="term" value="C:Golgi apparatus"/>
    <property type="evidence" value="ECO:0007669"/>
    <property type="project" value="UniProtKB-SubCell"/>
</dbReference>
<dbReference type="FunFam" id="1.20.940.10:FF:000003">
    <property type="entry name" value="Protein transport protein SEC31 homolog B"/>
    <property type="match status" value="1"/>
</dbReference>
<dbReference type="AlphaFoldDB" id="A0A9R0JFE7"/>
<dbReference type="KEGG" id="soe:110805550"/>
<comment type="function">
    <text evidence="11">Required for protein transport from the endoplasmic reticulum to the Golgi apparatus.</text>
</comment>
<evidence type="ECO:0000256" key="5">
    <source>
        <dbReference type="ARBA" id="ARBA00022574"/>
    </source>
</evidence>
<evidence type="ECO:0000256" key="2">
    <source>
        <dbReference type="ARBA" id="ARBA00004555"/>
    </source>
</evidence>
<dbReference type="PANTHER" id="PTHR13923">
    <property type="entry name" value="SEC31-RELATED PROTEIN"/>
    <property type="match status" value="1"/>
</dbReference>
<evidence type="ECO:0000256" key="7">
    <source>
        <dbReference type="ARBA" id="ARBA00022824"/>
    </source>
</evidence>
<protein>
    <submittedName>
        <fullName evidence="16">Protein transport protein SEC31 homolog B</fullName>
    </submittedName>
</protein>
<evidence type="ECO:0000256" key="11">
    <source>
        <dbReference type="ARBA" id="ARBA00060100"/>
    </source>
</evidence>
<keyword evidence="5 12" id="KW-0853">WD repeat</keyword>
<evidence type="ECO:0000256" key="10">
    <source>
        <dbReference type="ARBA" id="ARBA00023034"/>
    </source>
</evidence>
<dbReference type="FunFam" id="1.25.40.1030:FF:000004">
    <property type="entry name" value="Protein transport protein SEC31 homolog B"/>
    <property type="match status" value="1"/>
</dbReference>
<evidence type="ECO:0000313" key="15">
    <source>
        <dbReference type="Proteomes" id="UP000813463"/>
    </source>
</evidence>
<dbReference type="PANTHER" id="PTHR13923:SF11">
    <property type="entry name" value="SECRETORY 31, ISOFORM D"/>
    <property type="match status" value="1"/>
</dbReference>
<reference evidence="15" key="1">
    <citation type="journal article" date="2021" name="Nat. Commun.">
        <title>Genomic analyses provide insights into spinach domestication and the genetic basis of agronomic traits.</title>
        <authorList>
            <person name="Cai X."/>
            <person name="Sun X."/>
            <person name="Xu C."/>
            <person name="Sun H."/>
            <person name="Wang X."/>
            <person name="Ge C."/>
            <person name="Zhang Z."/>
            <person name="Wang Q."/>
            <person name="Fei Z."/>
            <person name="Jiao C."/>
            <person name="Wang Q."/>
        </authorList>
    </citation>
    <scope>NUCLEOTIDE SEQUENCE [LARGE SCALE GENOMIC DNA]</scope>
    <source>
        <strain evidence="15">cv. Varoflay</strain>
    </source>
</reference>
<organism evidence="15 16">
    <name type="scientific">Spinacia oleracea</name>
    <name type="common">Spinach</name>
    <dbReference type="NCBI Taxonomy" id="3562"/>
    <lineage>
        <taxon>Eukaryota</taxon>
        <taxon>Viridiplantae</taxon>
        <taxon>Streptophyta</taxon>
        <taxon>Embryophyta</taxon>
        <taxon>Tracheophyta</taxon>
        <taxon>Spermatophyta</taxon>
        <taxon>Magnoliopsida</taxon>
        <taxon>eudicotyledons</taxon>
        <taxon>Gunneridae</taxon>
        <taxon>Pentapetalae</taxon>
        <taxon>Caryophyllales</taxon>
        <taxon>Chenopodiaceae</taxon>
        <taxon>Chenopodioideae</taxon>
        <taxon>Anserineae</taxon>
        <taxon>Spinacia</taxon>
    </lineage>
</organism>
<comment type="subcellular location">
    <subcellularLocation>
        <location evidence="1">Endoplasmic reticulum</location>
    </subcellularLocation>
    <subcellularLocation>
        <location evidence="2">Golgi apparatus</location>
    </subcellularLocation>
</comment>
<reference evidence="16" key="2">
    <citation type="submission" date="2025-08" db="UniProtKB">
        <authorList>
            <consortium name="RefSeq"/>
        </authorList>
    </citation>
    <scope>IDENTIFICATION</scope>
    <source>
        <tissue evidence="16">Leaf</tissue>
    </source>
</reference>
<dbReference type="InterPro" id="IPR019775">
    <property type="entry name" value="WD40_repeat_CS"/>
</dbReference>
<evidence type="ECO:0000256" key="4">
    <source>
        <dbReference type="ARBA" id="ARBA00022448"/>
    </source>
</evidence>
<dbReference type="InterPro" id="IPR001680">
    <property type="entry name" value="WD40_rpt"/>
</dbReference>
<feature type="compositionally biased region" description="Low complexity" evidence="13">
    <location>
        <begin position="1003"/>
        <end position="1020"/>
    </location>
</feature>
<dbReference type="Pfam" id="PF00400">
    <property type="entry name" value="WD40"/>
    <property type="match status" value="2"/>
</dbReference>
<evidence type="ECO:0000256" key="12">
    <source>
        <dbReference type="PROSITE-ProRule" id="PRU00221"/>
    </source>
</evidence>
<feature type="compositionally biased region" description="Polar residues" evidence="13">
    <location>
        <begin position="843"/>
        <end position="873"/>
    </location>
</feature>
<keyword evidence="15" id="KW-1185">Reference proteome</keyword>
<gene>
    <name evidence="16" type="primary">LOC110805550</name>
</gene>
<evidence type="ECO:0000256" key="9">
    <source>
        <dbReference type="ARBA" id="ARBA00022927"/>
    </source>
</evidence>
<dbReference type="PROSITE" id="PS00678">
    <property type="entry name" value="WD_REPEATS_1"/>
    <property type="match status" value="1"/>
</dbReference>
<dbReference type="Gene3D" id="1.25.40.1030">
    <property type="match status" value="1"/>
</dbReference>
<evidence type="ECO:0000256" key="1">
    <source>
        <dbReference type="ARBA" id="ARBA00004240"/>
    </source>
</evidence>
<keyword evidence="10" id="KW-0333">Golgi apparatus</keyword>
<dbReference type="InterPro" id="IPR040251">
    <property type="entry name" value="SEC31-like"/>
</dbReference>
<dbReference type="GO" id="GO:0005198">
    <property type="term" value="F:structural molecule activity"/>
    <property type="evidence" value="ECO:0000318"/>
    <property type="project" value="GO_Central"/>
</dbReference>
<dbReference type="GO" id="GO:0070971">
    <property type="term" value="C:endoplasmic reticulum exit site"/>
    <property type="evidence" value="ECO:0000318"/>
    <property type="project" value="GO_Central"/>
</dbReference>
<dbReference type="RefSeq" id="XP_021866856.1">
    <property type="nucleotide sequence ID" value="XM_022011164.2"/>
</dbReference>
<dbReference type="FunFam" id="2.130.10.10:FF:000295">
    <property type="entry name" value="Protein transport protein SEC31 homolog B"/>
    <property type="match status" value="1"/>
</dbReference>
<keyword evidence="9" id="KW-0653">Protein transport</keyword>
<evidence type="ECO:0000313" key="16">
    <source>
        <dbReference type="RefSeq" id="XP_021866856.1"/>
    </source>
</evidence>
<dbReference type="GO" id="GO:0007029">
    <property type="term" value="P:endoplasmic reticulum organization"/>
    <property type="evidence" value="ECO:0000318"/>
    <property type="project" value="GO_Central"/>
</dbReference>
<dbReference type="Gene3D" id="1.20.940.10">
    <property type="entry name" value="Functional domain of the splicing factor Prp18"/>
    <property type="match status" value="1"/>
</dbReference>
<proteinExistence type="inferred from homology"/>
<feature type="repeat" description="WD" evidence="12">
    <location>
        <begin position="118"/>
        <end position="160"/>
    </location>
</feature>
<dbReference type="SMART" id="SM00320">
    <property type="entry name" value="WD40"/>
    <property type="match status" value="6"/>
</dbReference>
<keyword evidence="6" id="KW-0677">Repeat</keyword>
<dbReference type="GO" id="GO:0015031">
    <property type="term" value="P:protein transport"/>
    <property type="evidence" value="ECO:0007669"/>
    <property type="project" value="UniProtKB-KW"/>
</dbReference>
<feature type="region of interest" description="Disordered" evidence="13">
    <location>
        <begin position="935"/>
        <end position="1033"/>
    </location>
</feature>
<dbReference type="InterPro" id="IPR024298">
    <property type="entry name" value="Sec16_Sec23-bd"/>
</dbReference>
<feature type="repeat" description="WD" evidence="12">
    <location>
        <begin position="259"/>
        <end position="301"/>
    </location>
</feature>
<keyword evidence="4" id="KW-0813">Transport</keyword>
<name>A0A9R0JFE7_SPIOL</name>
<dbReference type="Pfam" id="PF12931">
    <property type="entry name" value="TPR_Sec16"/>
    <property type="match status" value="1"/>
</dbReference>
<dbReference type="InterPro" id="IPR015943">
    <property type="entry name" value="WD40/YVTN_repeat-like_dom_sf"/>
</dbReference>
<evidence type="ECO:0000256" key="3">
    <source>
        <dbReference type="ARBA" id="ARBA00009358"/>
    </source>
</evidence>
<feature type="compositionally biased region" description="Low complexity" evidence="13">
    <location>
        <begin position="874"/>
        <end position="898"/>
    </location>
</feature>
<feature type="region of interest" description="Disordered" evidence="13">
    <location>
        <begin position="843"/>
        <end position="912"/>
    </location>
</feature>
<dbReference type="GeneID" id="110805550"/>
<dbReference type="Proteomes" id="UP000813463">
    <property type="component" value="Chromosome 1"/>
</dbReference>
<dbReference type="PROSITE" id="PS50082">
    <property type="entry name" value="WD_REPEATS_2"/>
    <property type="match status" value="2"/>
</dbReference>
<evidence type="ECO:0000256" key="8">
    <source>
        <dbReference type="ARBA" id="ARBA00022892"/>
    </source>
</evidence>
<accession>A0A9R0JFE7</accession>
<dbReference type="PROSITE" id="PS50294">
    <property type="entry name" value="WD_REPEATS_REGION"/>
    <property type="match status" value="1"/>
</dbReference>
<keyword evidence="8" id="KW-0931">ER-Golgi transport</keyword>
<dbReference type="OrthoDB" id="542917at2759"/>
<dbReference type="GO" id="GO:0090110">
    <property type="term" value="P:COPII-coated vesicle cargo loading"/>
    <property type="evidence" value="ECO:0000318"/>
    <property type="project" value="GO_Central"/>
</dbReference>
<dbReference type="InterPro" id="IPR036322">
    <property type="entry name" value="WD40_repeat_dom_sf"/>
</dbReference>
<comment type="similarity">
    <text evidence="3">Belongs to the WD repeat SEC31 family.</text>
</comment>
<evidence type="ECO:0000256" key="6">
    <source>
        <dbReference type="ARBA" id="ARBA00022737"/>
    </source>
</evidence>
<dbReference type="Gene3D" id="2.130.10.10">
    <property type="entry name" value="YVTN repeat-like/Quinoprotein amine dehydrogenase"/>
    <property type="match status" value="1"/>
</dbReference>
<sequence>MASIKSVNRSATVAMSPDSEYFAAGTMAGAVDLAFSSSSHLEIFKLDFTSDDQDIPAVAESPSSERFNRLSWGKNGSNSEEYSMGLIAGGLVDGNIGLWNPLPLISSEASGNAVVGQLTQHTGPVRGLEFNALQPNLLASGADDGEICIWDLTSPNEPRHPPPLQGTGSAPQNEISYLSWNKKVPVILASTSYNGQTVIWDLRRQKAVISFYPDSNKRGSVLQWHPETTTQLVVASDDDSSPSLKFWDMRNTMSPVREFTGHTKGVISMAWCPSDSSYLLTCAKDNRTICWDTVTGKIVTELPASTNWNFDVHWYPKIPGVISASSFDGKIGLYNVEACNRYGLSETDGAAPLRAPKWYKRPVGVSFGFGGKLVSFHSKAAPAGAVGGASEVYVHSVVTEDSLVSRSAEFEAAIKNGERSSLRVLCEKKSQESESEDDRETWGFLKVMFEDDGTARSKLLAHLGFSVPENVKETVQDDLSQQVDSLVLEDNGADKEGSVVEKEAAPFSFDTGEDFFNNLPSPKAETPVSSASNNFVVEAVPSEEPRQTESDGLEGSTDPAFDDAVQRALVVGDYKEAVSLCVSANKMADALVIAHVGGASLWESTRDRYLKTSQLPYLKVVSAMVNHDLMSHVNTRPLKSWKETLALVCTFAQGEEWTLLCDALASKLVAAGNTLAATLCYICAGNIDKTVEIWSYCLSAESEGKPYVDRLQDLMEKTIVFALASGQKRFSSFLGKLVEKYAEILASQGQLSTAMEFLKLLGEDISPELVILRDCIALSSQPENEVEKTLAYENSQVSSDSVYGANPGSYAQQYYQDTATAHNQPGAGPVHYGGNYQQSYAYASPTPYQSTTPAPYQSTTPAPYQSTPTHYQSTTPTHYQPTTQPQLFVPSQSQQVPQPNFPPPVSAQPAVRPFVPTPAPVLRNAEQYQQQAPTLGSHLYPGSTNNSYQSGPPGPGSFGTIPSQAGIIPGQRMPQVVAPTPNPRGFMPVHSPSGASHRPGMVSTQPSSPTQSAPAQTAVEPPAPPPTVQTVDTSNVPAHQRPVIATLTRLFNETSEALGGARANLAKKREIEDNSKKLGALFAKLNSGDISKNAADKLVQLCQALDNGDFSTALQTQVLLTTSEWDECSYWLGNLKRMIKTRQNVRL</sequence>
<evidence type="ECO:0000259" key="14">
    <source>
        <dbReference type="Pfam" id="PF12931"/>
    </source>
</evidence>
<feature type="domain" description="Sec16 Sec23-binding" evidence="14">
    <location>
        <begin position="565"/>
        <end position="691"/>
    </location>
</feature>
<evidence type="ECO:0000256" key="13">
    <source>
        <dbReference type="SAM" id="MobiDB-lite"/>
    </source>
</evidence>
<dbReference type="GO" id="GO:0030127">
    <property type="term" value="C:COPII vesicle coat"/>
    <property type="evidence" value="ECO:0000318"/>
    <property type="project" value="GO_Central"/>
</dbReference>
<keyword evidence="7" id="KW-0256">Endoplasmic reticulum</keyword>
<dbReference type="SUPFAM" id="SSF50978">
    <property type="entry name" value="WD40 repeat-like"/>
    <property type="match status" value="1"/>
</dbReference>